<protein>
    <submittedName>
        <fullName evidence="1">Uncharacterized protein</fullName>
    </submittedName>
</protein>
<name>A0ABW5GUB6_9PSEU</name>
<keyword evidence="2" id="KW-1185">Reference proteome</keyword>
<gene>
    <name evidence="1" type="ORF">ACFSYJ_37715</name>
</gene>
<dbReference type="EMBL" id="JBHUKU010000026">
    <property type="protein sequence ID" value="MFD2464404.1"/>
    <property type="molecule type" value="Genomic_DNA"/>
</dbReference>
<proteinExistence type="predicted"/>
<dbReference type="Proteomes" id="UP001597419">
    <property type="component" value="Unassembled WGS sequence"/>
</dbReference>
<evidence type="ECO:0000313" key="2">
    <source>
        <dbReference type="Proteomes" id="UP001597419"/>
    </source>
</evidence>
<evidence type="ECO:0000313" key="1">
    <source>
        <dbReference type="EMBL" id="MFD2464404.1"/>
    </source>
</evidence>
<comment type="caution">
    <text evidence="1">The sequence shown here is derived from an EMBL/GenBank/DDBJ whole genome shotgun (WGS) entry which is preliminary data.</text>
</comment>
<organism evidence="1 2">
    <name type="scientific">Amycolatopsis samaneae</name>
    <dbReference type="NCBI Taxonomy" id="664691"/>
    <lineage>
        <taxon>Bacteria</taxon>
        <taxon>Bacillati</taxon>
        <taxon>Actinomycetota</taxon>
        <taxon>Actinomycetes</taxon>
        <taxon>Pseudonocardiales</taxon>
        <taxon>Pseudonocardiaceae</taxon>
        <taxon>Amycolatopsis</taxon>
    </lineage>
</organism>
<accession>A0ABW5GUB6</accession>
<sequence length="194" mass="19836">MAGTTMLTGAAGASADDTMNWEYRAFGSTVDKAVSAVQALKDTYGGTRCTGVAASAVRYFGFDAGMQCQIPKSSSANMLYWSSGAYGSSVDSAQAAALEIARRSAGPGATMCASSTGSITVDSGFGIVVSCWVAKIDGSRYMPWVHRGAGSTLDSAMNSAVVSIEPGDRMCTGVGAGPTRDGNWSAGIQCYTPK</sequence>
<dbReference type="RefSeq" id="WP_345385425.1">
    <property type="nucleotide sequence ID" value="NZ_BAABHG010000001.1"/>
</dbReference>
<reference evidence="2" key="1">
    <citation type="journal article" date="2019" name="Int. J. Syst. Evol. Microbiol.">
        <title>The Global Catalogue of Microorganisms (GCM) 10K type strain sequencing project: providing services to taxonomists for standard genome sequencing and annotation.</title>
        <authorList>
            <consortium name="The Broad Institute Genomics Platform"/>
            <consortium name="The Broad Institute Genome Sequencing Center for Infectious Disease"/>
            <person name="Wu L."/>
            <person name="Ma J."/>
        </authorList>
    </citation>
    <scope>NUCLEOTIDE SEQUENCE [LARGE SCALE GENOMIC DNA]</scope>
    <source>
        <strain evidence="2">CGMCC 4.7643</strain>
    </source>
</reference>